<evidence type="ECO:0000313" key="3">
    <source>
        <dbReference type="EMBL" id="NEN53345.1"/>
    </source>
</evidence>
<protein>
    <submittedName>
        <fullName evidence="3">Glycosyltransferase family 2 protein</fullName>
    </submittedName>
</protein>
<dbReference type="InterPro" id="IPR001173">
    <property type="entry name" value="Glyco_trans_2-like"/>
</dbReference>
<gene>
    <name evidence="3" type="ORF">G3R41_20785</name>
    <name evidence="2" type="ORF">GCU67_20070</name>
</gene>
<evidence type="ECO:0000259" key="1">
    <source>
        <dbReference type="Pfam" id="PF00535"/>
    </source>
</evidence>
<dbReference type="InterPro" id="IPR029044">
    <property type="entry name" value="Nucleotide-diphossugar_trans"/>
</dbReference>
<dbReference type="PANTHER" id="PTHR43685:SF2">
    <property type="entry name" value="GLYCOSYLTRANSFERASE 2-LIKE DOMAIN-CONTAINING PROTEIN"/>
    <property type="match status" value="1"/>
</dbReference>
<dbReference type="GO" id="GO:0016740">
    <property type="term" value="F:transferase activity"/>
    <property type="evidence" value="ECO:0007669"/>
    <property type="project" value="UniProtKB-KW"/>
</dbReference>
<accession>A0A6P0HCY4</accession>
<reference evidence="3 5" key="2">
    <citation type="submission" date="2020-02" db="EMBL/GenBank/DDBJ databases">
        <title>The WGS of Modestobacter muralis DSM 100205.</title>
        <authorList>
            <person name="Jiang Z."/>
        </authorList>
    </citation>
    <scope>NUCLEOTIDE SEQUENCE [LARGE SCALE GENOMIC DNA]</scope>
    <source>
        <strain evidence="3 5">DSM 100205</strain>
    </source>
</reference>
<proteinExistence type="predicted"/>
<name>A0A6P0HCY4_9ACTN</name>
<organism evidence="3 5">
    <name type="scientific">Modestobacter muralis</name>
    <dbReference type="NCBI Taxonomy" id="1608614"/>
    <lineage>
        <taxon>Bacteria</taxon>
        <taxon>Bacillati</taxon>
        <taxon>Actinomycetota</taxon>
        <taxon>Actinomycetes</taxon>
        <taxon>Geodermatophilales</taxon>
        <taxon>Geodermatophilaceae</taxon>
        <taxon>Modestobacter</taxon>
    </lineage>
</organism>
<dbReference type="RefSeq" id="WP_163613139.1">
    <property type="nucleotide sequence ID" value="NZ_JAAGWB010000067.1"/>
</dbReference>
<dbReference type="PANTHER" id="PTHR43685">
    <property type="entry name" value="GLYCOSYLTRANSFERASE"/>
    <property type="match status" value="1"/>
</dbReference>
<reference evidence="2 4" key="1">
    <citation type="submission" date="2020-01" db="EMBL/GenBank/DDBJ databases">
        <title>the WGS Modestobacter muralis CPCC 204518.</title>
        <authorList>
            <person name="Jiang Z."/>
        </authorList>
    </citation>
    <scope>NUCLEOTIDE SEQUENCE [LARGE SCALE GENOMIC DNA]</scope>
    <source>
        <strain evidence="2 4">DSM 100205</strain>
    </source>
</reference>
<comment type="caution">
    <text evidence="3">The sequence shown here is derived from an EMBL/GenBank/DDBJ whole genome shotgun (WGS) entry which is preliminary data.</text>
</comment>
<evidence type="ECO:0000313" key="2">
    <source>
        <dbReference type="EMBL" id="NEK96445.1"/>
    </source>
</evidence>
<dbReference type="Proteomes" id="UP000471152">
    <property type="component" value="Unassembled WGS sequence"/>
</dbReference>
<dbReference type="Pfam" id="PF00535">
    <property type="entry name" value="Glycos_transf_2"/>
    <property type="match status" value="1"/>
</dbReference>
<evidence type="ECO:0000313" key="5">
    <source>
        <dbReference type="Proteomes" id="UP000471152"/>
    </source>
</evidence>
<dbReference type="SUPFAM" id="SSF53448">
    <property type="entry name" value="Nucleotide-diphospho-sugar transferases"/>
    <property type="match status" value="1"/>
</dbReference>
<dbReference type="AlphaFoldDB" id="A0A6P0HCY4"/>
<evidence type="ECO:0000313" key="4">
    <source>
        <dbReference type="Proteomes" id="UP000468828"/>
    </source>
</evidence>
<dbReference type="Gene3D" id="3.90.550.10">
    <property type="entry name" value="Spore Coat Polysaccharide Biosynthesis Protein SpsA, Chain A"/>
    <property type="match status" value="1"/>
</dbReference>
<sequence>MTQVLHPHAHAAPRSTSARRADTLTVVVCAYTTERTADVAAALASLAGQTRRPDQVLLVVDHSPELLAWARATVGEDVTVLPSTGPRGLSGARNTGVAAATGDVVAFLDDDAAAEPDWAQQLMAAFAEDDVIGVGGGVEPAWPALRPSWFPPEFLWVVGCSYTGLPTTRAQIRNPIGANMAFRRDVFTAVGGFDTGMGRLGKDAAGCEETEFSIRAGAVPGEGRIVLEPAARVRHTVSTDRVARTYFRRRCLAEGRSKALVSGLAGAGAALSTERDYVRRTLPRGVLRGLGQTLRGDSSGAARAAMIVEGLGWTAAGYLSVRLRAALRPGRRASA</sequence>
<dbReference type="Proteomes" id="UP000468828">
    <property type="component" value="Unassembled WGS sequence"/>
</dbReference>
<keyword evidence="4" id="KW-1185">Reference proteome</keyword>
<dbReference type="InterPro" id="IPR050834">
    <property type="entry name" value="Glycosyltransf_2"/>
</dbReference>
<dbReference type="EMBL" id="JAAGWB010000067">
    <property type="protein sequence ID" value="NEN53345.1"/>
    <property type="molecule type" value="Genomic_DNA"/>
</dbReference>
<keyword evidence="3" id="KW-0808">Transferase</keyword>
<dbReference type="EMBL" id="JAAGWH010000064">
    <property type="protein sequence ID" value="NEK96445.1"/>
    <property type="molecule type" value="Genomic_DNA"/>
</dbReference>
<feature type="domain" description="Glycosyltransferase 2-like" evidence="1">
    <location>
        <begin position="25"/>
        <end position="188"/>
    </location>
</feature>